<protein>
    <submittedName>
        <fullName evidence="1">Uncharacterized protein</fullName>
    </submittedName>
</protein>
<sequence length="345" mass="37798">MPEYHRGYSLDSDHPFAPTLPLREGYLHVTCGATRLGNVVRRGRTASWALRSARGCFRSWNKSSVVLLLLVRDQLVVQTGEDSSEDMSDVLIGDMGNHPGQYLHGRLSRIWSWVKGGYWNTDFVIILDPQVVWELEFYNMALYYKIVDINTLSKARNLGAFTHPISHCQPSCFLTHLTLPVPCNPQNDLSLRQAQKASAYITSSKITTGPMPPGCILLLYKAPNHDSAPLVSYSGLPGGLSQNRRGCGVVVCGSGELQGCGSGCGQGGARQVTVYHGSPSIRGLINWFHDPIDVYYESLALGHSTYTVQPSVHKTCAALIYVTKPYKEGQAEAEEADKVPLTAGT</sequence>
<gene>
    <name evidence="1" type="ORF">BDK51DRAFT_28547</name>
</gene>
<evidence type="ECO:0000313" key="2">
    <source>
        <dbReference type="Proteomes" id="UP000269721"/>
    </source>
</evidence>
<organism evidence="1 2">
    <name type="scientific">Blyttiomyces helicus</name>
    <dbReference type="NCBI Taxonomy" id="388810"/>
    <lineage>
        <taxon>Eukaryota</taxon>
        <taxon>Fungi</taxon>
        <taxon>Fungi incertae sedis</taxon>
        <taxon>Chytridiomycota</taxon>
        <taxon>Chytridiomycota incertae sedis</taxon>
        <taxon>Chytridiomycetes</taxon>
        <taxon>Chytridiomycetes incertae sedis</taxon>
        <taxon>Blyttiomyces</taxon>
    </lineage>
</organism>
<proteinExistence type="predicted"/>
<evidence type="ECO:0000313" key="1">
    <source>
        <dbReference type="EMBL" id="RKO94721.1"/>
    </source>
</evidence>
<accession>A0A4P9WNL2</accession>
<dbReference type="Proteomes" id="UP000269721">
    <property type="component" value="Unassembled WGS sequence"/>
</dbReference>
<dbReference type="EMBL" id="KZ993834">
    <property type="protein sequence ID" value="RKO94721.1"/>
    <property type="molecule type" value="Genomic_DNA"/>
</dbReference>
<reference evidence="2" key="1">
    <citation type="journal article" date="2018" name="Nat. Microbiol.">
        <title>Leveraging single-cell genomics to expand the fungal tree of life.</title>
        <authorList>
            <person name="Ahrendt S.R."/>
            <person name="Quandt C.A."/>
            <person name="Ciobanu D."/>
            <person name="Clum A."/>
            <person name="Salamov A."/>
            <person name="Andreopoulos B."/>
            <person name="Cheng J.F."/>
            <person name="Woyke T."/>
            <person name="Pelin A."/>
            <person name="Henrissat B."/>
            <person name="Reynolds N.K."/>
            <person name="Benny G.L."/>
            <person name="Smith M.E."/>
            <person name="James T.Y."/>
            <person name="Grigoriev I.V."/>
        </authorList>
    </citation>
    <scope>NUCLEOTIDE SEQUENCE [LARGE SCALE GENOMIC DNA]</scope>
</reference>
<name>A0A4P9WNL2_9FUNG</name>
<keyword evidence="2" id="KW-1185">Reference proteome</keyword>
<dbReference type="AlphaFoldDB" id="A0A4P9WNL2"/>